<dbReference type="Pfam" id="PF01039">
    <property type="entry name" value="Carboxyl_trans"/>
    <property type="match status" value="1"/>
</dbReference>
<proteinExistence type="predicted"/>
<dbReference type="Gene3D" id="3.90.226.10">
    <property type="entry name" value="2-enoyl-CoA Hydratase, Chain A, domain 1"/>
    <property type="match status" value="2"/>
</dbReference>
<dbReference type="SUPFAM" id="SSF52096">
    <property type="entry name" value="ClpP/crotonase"/>
    <property type="match status" value="2"/>
</dbReference>
<keyword evidence="4" id="KW-1185">Reference proteome</keyword>
<reference evidence="4" key="1">
    <citation type="submission" date="2017-08" db="EMBL/GenBank/DDBJ databases">
        <title>Direct submision.</title>
        <authorList>
            <person name="Kim S.-J."/>
            <person name="Rhee S.-K."/>
        </authorList>
    </citation>
    <scope>NUCLEOTIDE SEQUENCE [LARGE SCALE GENOMIC DNA]</scope>
    <source>
        <strain evidence="4">GI5</strain>
    </source>
</reference>
<protein>
    <submittedName>
        <fullName evidence="3">Methylcrotonoyl-CoA carboxylase</fullName>
    </submittedName>
</protein>
<dbReference type="InterPro" id="IPR029045">
    <property type="entry name" value="ClpP/crotonase-like_dom_sf"/>
</dbReference>
<dbReference type="OrthoDB" id="9803706at2"/>
<evidence type="ECO:0000313" key="3">
    <source>
        <dbReference type="EMBL" id="AUM12380.1"/>
    </source>
</evidence>
<dbReference type="InterPro" id="IPR045190">
    <property type="entry name" value="MCCB/AccD1-like"/>
</dbReference>
<dbReference type="InterPro" id="IPR011763">
    <property type="entry name" value="COA_CT_C"/>
</dbReference>
<evidence type="ECO:0000259" key="2">
    <source>
        <dbReference type="PROSITE" id="PS50989"/>
    </source>
</evidence>
<dbReference type="FunFam" id="3.90.226.10:FF:000004">
    <property type="entry name" value="Methylcrotonoyl-CoA carboxylase beta chain"/>
    <property type="match status" value="1"/>
</dbReference>
<accession>A0A2K9LJG2</accession>
<name>A0A2K9LJG2_9GAMM</name>
<gene>
    <name evidence="3" type="ORF">Kalk_08105</name>
</gene>
<dbReference type="FunFam" id="3.90.226.10:FF:000046">
    <property type="entry name" value="Geranyl-CoA carboxylase beta subunit"/>
    <property type="match status" value="1"/>
</dbReference>
<dbReference type="InterPro" id="IPR011762">
    <property type="entry name" value="COA_CT_N"/>
</dbReference>
<feature type="domain" description="CoA carboxyltransferase C-terminal" evidence="2">
    <location>
        <begin position="278"/>
        <end position="516"/>
    </location>
</feature>
<feature type="domain" description="CoA carboxyltransferase N-terminal" evidence="1">
    <location>
        <begin position="22"/>
        <end position="278"/>
    </location>
</feature>
<dbReference type="PANTHER" id="PTHR22855">
    <property type="entry name" value="ACETYL, PROPIONYL, PYRUVATE, AND GLUTACONYL CARBOXYLASE-RELATED"/>
    <property type="match status" value="1"/>
</dbReference>
<dbReference type="EMBL" id="CP022684">
    <property type="protein sequence ID" value="AUM12380.1"/>
    <property type="molecule type" value="Genomic_DNA"/>
</dbReference>
<dbReference type="GO" id="GO:0006552">
    <property type="term" value="P:L-leucine catabolic process"/>
    <property type="evidence" value="ECO:0007669"/>
    <property type="project" value="TreeGrafter"/>
</dbReference>
<dbReference type="PROSITE" id="PS50980">
    <property type="entry name" value="COA_CT_NTER"/>
    <property type="match status" value="1"/>
</dbReference>
<dbReference type="PANTHER" id="PTHR22855:SF13">
    <property type="entry name" value="METHYLCROTONOYL-COA CARBOXYLASE BETA CHAIN, MITOCHONDRIAL"/>
    <property type="match status" value="1"/>
</dbReference>
<dbReference type="InterPro" id="IPR034733">
    <property type="entry name" value="AcCoA_carboxyl_beta"/>
</dbReference>
<evidence type="ECO:0000259" key="1">
    <source>
        <dbReference type="PROSITE" id="PS50980"/>
    </source>
</evidence>
<dbReference type="PROSITE" id="PS50989">
    <property type="entry name" value="COA_CT_CTER"/>
    <property type="match status" value="1"/>
</dbReference>
<dbReference type="GO" id="GO:1905202">
    <property type="term" value="C:methylcrotonoyl-CoA carboxylase complex"/>
    <property type="evidence" value="ECO:0007669"/>
    <property type="project" value="TreeGrafter"/>
</dbReference>
<dbReference type="GO" id="GO:0004485">
    <property type="term" value="F:methylcrotonoyl-CoA carboxylase activity"/>
    <property type="evidence" value="ECO:0007669"/>
    <property type="project" value="TreeGrafter"/>
</dbReference>
<dbReference type="AlphaFoldDB" id="A0A2K9LJG2"/>
<dbReference type="Proteomes" id="UP000235116">
    <property type="component" value="Chromosome"/>
</dbReference>
<dbReference type="KEGG" id="kak:Kalk_08105"/>
<evidence type="ECO:0000313" key="4">
    <source>
        <dbReference type="Proteomes" id="UP000235116"/>
    </source>
</evidence>
<sequence length="532" mass="58535">MSRITSKVNKNSEGYRDNYAYHSELSEQLRSRMAEAVAGGRDHLIERHRKRGKLLPRERIDLLVDPCTPFLEFSTLAAYEQYGGRVHSAGVVTGIGIIHGIHCVIVANDSTVKGGAYYPETVKKHIRAQEIAEKHQLPCVYLVDCGGAYLHEWDRVFPDRDHFGNIFFRQCNMSARGLPQLAAVFGVSTAGAAYIPALSDEVVMVRGNATIHLGGPSIVKVAINEDISPEELGGAEMHATVSGVSDYIAETEQEALARMRDIVAGLNRKTDCYQRRLESREPAYAVDELKGIVSRDFAQPYDIREVIARLVDGSEFQEFKPQWGTSLICGTAHIDGYPVGILGNNGPLFSDASVKGAHFISLCEQRNIPLLFLQNVPGFMVGKAAEQGGISKHSAKLVYAMSCARVPRFTVVVGGSYGAGNYGMCGRGFRPNLMFAWPNSVVATMSPDIGTNVVLELAKSSISNKATPESLEKLNQETRAMYAEKSNPYYATSRIWDDGIIEPEQTRDVIALCLSMAANLPPENERSYVYRM</sequence>
<organism evidence="3 4">
    <name type="scientific">Ketobacter alkanivorans</name>
    <dbReference type="NCBI Taxonomy" id="1917421"/>
    <lineage>
        <taxon>Bacteria</taxon>
        <taxon>Pseudomonadati</taxon>
        <taxon>Pseudomonadota</taxon>
        <taxon>Gammaproteobacteria</taxon>
        <taxon>Pseudomonadales</taxon>
        <taxon>Ketobacteraceae</taxon>
        <taxon>Ketobacter</taxon>
    </lineage>
</organism>
<dbReference type="RefSeq" id="WP_101893726.1">
    <property type="nucleotide sequence ID" value="NZ_CP022684.1"/>
</dbReference>